<protein>
    <submittedName>
        <fullName evidence="1">Uncharacterized protein</fullName>
    </submittedName>
</protein>
<evidence type="ECO:0000313" key="2">
    <source>
        <dbReference type="Proteomes" id="UP000276542"/>
    </source>
</evidence>
<organism evidence="1 2">
    <name type="scientific">Nocardioides cavernaquae</name>
    <dbReference type="NCBI Taxonomy" id="2321396"/>
    <lineage>
        <taxon>Bacteria</taxon>
        <taxon>Bacillati</taxon>
        <taxon>Actinomycetota</taxon>
        <taxon>Actinomycetes</taxon>
        <taxon>Propionibacteriales</taxon>
        <taxon>Nocardioidaceae</taxon>
        <taxon>Nocardioides</taxon>
    </lineage>
</organism>
<dbReference type="EMBL" id="QYRP01000002">
    <property type="protein sequence ID" value="RJS47195.1"/>
    <property type="molecule type" value="Genomic_DNA"/>
</dbReference>
<accession>A0A3A5HCJ3</accession>
<gene>
    <name evidence="1" type="ORF">D4739_13820</name>
</gene>
<comment type="caution">
    <text evidence="1">The sequence shown here is derived from an EMBL/GenBank/DDBJ whole genome shotgun (WGS) entry which is preliminary data.</text>
</comment>
<evidence type="ECO:0000313" key="1">
    <source>
        <dbReference type="EMBL" id="RJS47195.1"/>
    </source>
</evidence>
<keyword evidence="2" id="KW-1185">Reference proteome</keyword>
<dbReference type="Proteomes" id="UP000276542">
    <property type="component" value="Unassembled WGS sequence"/>
</dbReference>
<reference evidence="2" key="1">
    <citation type="submission" date="2018-09" db="EMBL/GenBank/DDBJ databases">
        <authorList>
            <person name="Zhu H."/>
        </authorList>
    </citation>
    <scope>NUCLEOTIDE SEQUENCE [LARGE SCALE GENOMIC DNA]</scope>
    <source>
        <strain evidence="2">K1W22B-1</strain>
    </source>
</reference>
<sequence>MRRSPQAFLLPARPSVAAAYVRGMAATRDLVEAVAFERRRRLRAFVSGDPAPRLEDLPRPGRSLASGAAVAVLGCAAAVVKQFF</sequence>
<dbReference type="AlphaFoldDB" id="A0A3A5HCJ3"/>
<name>A0A3A5HCJ3_9ACTN</name>
<dbReference type="OrthoDB" id="3847604at2"/>
<proteinExistence type="predicted"/>